<evidence type="ECO:0000259" key="12">
    <source>
        <dbReference type="PROSITE" id="PS50873"/>
    </source>
</evidence>
<dbReference type="Pfam" id="PF00141">
    <property type="entry name" value="peroxidase"/>
    <property type="match status" value="1"/>
</dbReference>
<dbReference type="Gene3D" id="1.10.420.10">
    <property type="entry name" value="Peroxidase, domain 2"/>
    <property type="match status" value="1"/>
</dbReference>
<dbReference type="Gramene" id="rna11118">
    <property type="protein sequence ID" value="RHN74974.1"/>
    <property type="gene ID" value="gene11118"/>
</dbReference>
<dbReference type="PRINTS" id="PR00458">
    <property type="entry name" value="PEROXIDASE"/>
</dbReference>
<comment type="cofactor">
    <cofactor evidence="11">
        <name>heme b</name>
        <dbReference type="ChEBI" id="CHEBI:60344"/>
    </cofactor>
    <text evidence="11">Binds 1 heme b (iron(II)-protoporphyrin IX) group per subunit.</text>
</comment>
<evidence type="ECO:0000256" key="8">
    <source>
        <dbReference type="PIRSR" id="PIRSR600823-2"/>
    </source>
</evidence>
<dbReference type="GO" id="GO:0005576">
    <property type="term" value="C:extracellular region"/>
    <property type="evidence" value="ECO:0007669"/>
    <property type="project" value="UniProtKB-SubCell"/>
</dbReference>
<feature type="binding site" evidence="9">
    <location>
        <position position="15"/>
    </location>
    <ligand>
        <name>Ca(2+)</name>
        <dbReference type="ChEBI" id="CHEBI:29108"/>
        <label>1</label>
    </ligand>
</feature>
<dbReference type="GO" id="GO:0140825">
    <property type="term" value="F:lactoperoxidase activity"/>
    <property type="evidence" value="ECO:0007669"/>
    <property type="project" value="UniProtKB-EC"/>
</dbReference>
<feature type="domain" description="Plant heme peroxidase family profile" evidence="12">
    <location>
        <begin position="11"/>
        <end position="278"/>
    </location>
</feature>
<comment type="subcellular location">
    <subcellularLocation>
        <location evidence="11">Secreted</location>
    </subcellularLocation>
</comment>
<feature type="binding site" evidence="9">
    <location>
        <position position="11"/>
    </location>
    <ligand>
        <name>Ca(2+)</name>
        <dbReference type="ChEBI" id="CHEBI:29108"/>
        <label>1</label>
    </ligand>
</feature>
<dbReference type="PROSITE" id="PS50873">
    <property type="entry name" value="PEROXIDASE_4"/>
    <property type="match status" value="1"/>
</dbReference>
<gene>
    <name evidence="13" type="ORF">MtrunA17_Chr2g0316141</name>
    <name evidence="14" type="ORF">MtrunA17_Chr2g0316181</name>
</gene>
<dbReference type="InterPro" id="IPR000823">
    <property type="entry name" value="Peroxidase_pln"/>
</dbReference>
<comment type="cofactor">
    <cofactor evidence="9 11">
        <name>Ca(2+)</name>
        <dbReference type="ChEBI" id="CHEBI:29108"/>
    </cofactor>
    <text evidence="9 11">Binds 2 calcium ions per subunit.</text>
</comment>
<keyword evidence="11" id="KW-0376">Hydrogen peroxide</keyword>
<dbReference type="GO" id="GO:0006979">
    <property type="term" value="P:response to oxidative stress"/>
    <property type="evidence" value="ECO:0007669"/>
    <property type="project" value="UniProtKB-UniRule"/>
</dbReference>
<evidence type="ECO:0000256" key="10">
    <source>
        <dbReference type="PIRSR" id="PIRSR600823-5"/>
    </source>
</evidence>
<evidence type="ECO:0000256" key="5">
    <source>
        <dbReference type="ARBA" id="ARBA00022723"/>
    </source>
</evidence>
<dbReference type="PRINTS" id="PR00461">
    <property type="entry name" value="PLPEROXIDASE"/>
</dbReference>
<dbReference type="EMBL" id="PSQE01000002">
    <property type="protein sequence ID" value="RHN74974.1"/>
    <property type="molecule type" value="Genomic_DNA"/>
</dbReference>
<name>A0A396JF26_MEDTR</name>
<feature type="binding site" evidence="8">
    <location>
        <position position="103"/>
    </location>
    <ligand>
        <name>substrate</name>
    </ligand>
</feature>
<evidence type="ECO:0000256" key="1">
    <source>
        <dbReference type="ARBA" id="ARBA00000189"/>
    </source>
</evidence>
<organism evidence="14">
    <name type="scientific">Medicago truncatula</name>
    <name type="common">Barrel medic</name>
    <name type="synonym">Medicago tribuloides</name>
    <dbReference type="NCBI Taxonomy" id="3880"/>
    <lineage>
        <taxon>Eukaryota</taxon>
        <taxon>Viridiplantae</taxon>
        <taxon>Streptophyta</taxon>
        <taxon>Embryophyta</taxon>
        <taxon>Tracheophyta</taxon>
        <taxon>Spermatophyta</taxon>
        <taxon>Magnoliopsida</taxon>
        <taxon>eudicotyledons</taxon>
        <taxon>Gunneridae</taxon>
        <taxon>Pentapetalae</taxon>
        <taxon>rosids</taxon>
        <taxon>fabids</taxon>
        <taxon>Fabales</taxon>
        <taxon>Fabaceae</taxon>
        <taxon>Papilionoideae</taxon>
        <taxon>50 kb inversion clade</taxon>
        <taxon>NPAAA clade</taxon>
        <taxon>Hologalegina</taxon>
        <taxon>IRL clade</taxon>
        <taxon>Trifolieae</taxon>
        <taxon>Medicago</taxon>
    </lineage>
</organism>
<proteinExistence type="inferred from homology"/>
<dbReference type="InterPro" id="IPR002016">
    <property type="entry name" value="Haem_peroxidase"/>
</dbReference>
<evidence type="ECO:0000256" key="6">
    <source>
        <dbReference type="ARBA" id="ARBA00023002"/>
    </source>
</evidence>
<dbReference type="PANTHER" id="PTHR31388:SF5">
    <property type="entry name" value="PEROXIDASE"/>
    <property type="match status" value="1"/>
</dbReference>
<keyword evidence="7 11" id="KW-0408">Iron</keyword>
<dbReference type="GO" id="GO:0042744">
    <property type="term" value="P:hydrogen peroxide catabolic process"/>
    <property type="evidence" value="ECO:0007669"/>
    <property type="project" value="UniProtKB-KW"/>
</dbReference>
<dbReference type="PANTHER" id="PTHR31388">
    <property type="entry name" value="PEROXIDASE 72-RELATED"/>
    <property type="match status" value="1"/>
</dbReference>
<comment type="catalytic activity">
    <reaction evidence="1 11">
        <text>2 a phenolic donor + H2O2 = 2 a phenolic radical donor + 2 H2O</text>
        <dbReference type="Rhea" id="RHEA:56136"/>
        <dbReference type="ChEBI" id="CHEBI:15377"/>
        <dbReference type="ChEBI" id="CHEBI:16240"/>
        <dbReference type="ChEBI" id="CHEBI:139520"/>
        <dbReference type="ChEBI" id="CHEBI:139521"/>
        <dbReference type="EC" id="1.11.1.7"/>
    </reaction>
</comment>
<keyword evidence="9 11" id="KW-0106">Calcium</keyword>
<evidence type="ECO:0000256" key="4">
    <source>
        <dbReference type="ARBA" id="ARBA00022617"/>
    </source>
</evidence>
<feature type="binding site" evidence="9">
    <location>
        <position position="29"/>
    </location>
    <ligand>
        <name>Ca(2+)</name>
        <dbReference type="ChEBI" id="CHEBI:29108"/>
        <label>1</label>
    </ligand>
</feature>
<evidence type="ECO:0000313" key="13">
    <source>
        <dbReference type="EMBL" id="RHN74974.1"/>
    </source>
</evidence>
<comment type="caution">
    <text evidence="14">The sequence shown here is derived from an EMBL/GenBank/DDBJ whole genome shotgun (WGS) entry which is preliminary data.</text>
</comment>
<dbReference type="GO" id="GO:0020037">
    <property type="term" value="F:heme binding"/>
    <property type="evidence" value="ECO:0007669"/>
    <property type="project" value="UniProtKB-UniRule"/>
</dbReference>
<dbReference type="EC" id="1.11.1.7" evidence="2 11"/>
<feature type="binding site" evidence="9">
    <location>
        <position position="13"/>
    </location>
    <ligand>
        <name>Ca(2+)</name>
        <dbReference type="ChEBI" id="CHEBI:29108"/>
        <label>1</label>
    </ligand>
</feature>
<evidence type="ECO:0000313" key="14">
    <source>
        <dbReference type="EMBL" id="RHN74978.1"/>
    </source>
</evidence>
<dbReference type="Gramene" id="rna11122">
    <property type="protein sequence ID" value="RHN74978.1"/>
    <property type="gene ID" value="gene11122"/>
</dbReference>
<sequence>MITKYNKDTLGCDASLLLEDYGDRNGSYEKQAIPNQTLKGFDKVDLIKEEVDQACPGVVSCTDILALVTRDSVLLGGGPFYLVLTGRRDSLQSFFQEATDQIPRPDDNITRALHLFNLRGFNAHETQRLYDFQGTGQPDPSIPLDFFSLMRLNCPDYSKNNINSNGTFSTFTVSKPVNAHHSSSDKGMSYMQALSSAVPSGAYFDTHYYQSLLRGRGLLFSDQQLMAQEKTARLVSAYASDDGSTFRMDFARVMLKLSNLDVLTGNQGQVRLNCSRLVNS</sequence>
<dbReference type="EMBL" id="PSQE01000002">
    <property type="protein sequence ID" value="RHN74978.1"/>
    <property type="molecule type" value="Genomic_DNA"/>
</dbReference>
<keyword evidence="10" id="KW-1015">Disulfide bond</keyword>
<dbReference type="Gene3D" id="1.10.520.10">
    <property type="match status" value="1"/>
</dbReference>
<keyword evidence="4 11" id="KW-0349">Heme</keyword>
<dbReference type="SUPFAM" id="SSF48113">
    <property type="entry name" value="Heme-dependent peroxidases"/>
    <property type="match status" value="1"/>
</dbReference>
<keyword evidence="3 11" id="KW-0575">Peroxidase</keyword>
<feature type="binding site" evidence="9">
    <location>
        <position position="205"/>
    </location>
    <ligand>
        <name>Ca(2+)</name>
        <dbReference type="ChEBI" id="CHEBI:29108"/>
        <label>2</label>
    </ligand>
</feature>
<keyword evidence="5 9" id="KW-0479">Metal-binding</keyword>
<dbReference type="AlphaFoldDB" id="A0A396JF26"/>
<evidence type="ECO:0000256" key="2">
    <source>
        <dbReference type="ARBA" id="ARBA00012313"/>
    </source>
</evidence>
<evidence type="ECO:0000256" key="9">
    <source>
        <dbReference type="PIRSR" id="PIRSR600823-3"/>
    </source>
</evidence>
<feature type="disulfide bond" evidence="10">
    <location>
        <begin position="61"/>
        <end position="274"/>
    </location>
</feature>
<dbReference type="GO" id="GO:0046872">
    <property type="term" value="F:metal ion binding"/>
    <property type="evidence" value="ECO:0007669"/>
    <property type="project" value="UniProtKB-UniRule"/>
</dbReference>
<keyword evidence="11" id="KW-0964">Secreted</keyword>
<evidence type="ECO:0000256" key="7">
    <source>
        <dbReference type="ARBA" id="ARBA00023004"/>
    </source>
</evidence>
<dbReference type="InterPro" id="IPR010255">
    <property type="entry name" value="Haem_peroxidase_sf"/>
</dbReference>
<protein>
    <recommendedName>
        <fullName evidence="2 11">Peroxidase</fullName>
        <ecNumber evidence="2 11">1.11.1.7</ecNumber>
    </recommendedName>
</protein>
<comment type="function">
    <text evidence="11">Removal of H(2)O(2), oxidation of toxic reductants, biosynthesis and degradation of lignin, suberization, auxin catabolism, response to environmental stresses such as wounding, pathogen attack and oxidative stress.</text>
</comment>
<evidence type="ECO:0000256" key="3">
    <source>
        <dbReference type="ARBA" id="ARBA00022559"/>
    </source>
</evidence>
<dbReference type="Proteomes" id="UP000265566">
    <property type="component" value="Chromosome 2"/>
</dbReference>
<comment type="similarity">
    <text evidence="11">Belongs to the peroxidase family. Classical plant (class III) peroxidase subfamily.</text>
</comment>
<reference evidence="14" key="1">
    <citation type="journal article" date="2018" name="Nat. Plants">
        <title>Whole-genome landscape of Medicago truncatula symbiotic genes.</title>
        <authorList>
            <person name="Pecrix Y."/>
            <person name="Gamas P."/>
            <person name="Carrere S."/>
        </authorList>
    </citation>
    <scope>NUCLEOTIDE SEQUENCE</scope>
    <source>
        <tissue evidence="14">Leaves</tissue>
    </source>
</reference>
<accession>A0A396JF26</accession>
<evidence type="ECO:0000256" key="11">
    <source>
        <dbReference type="RuleBase" id="RU362060"/>
    </source>
</evidence>
<keyword evidence="6 11" id="KW-0560">Oxidoreductase</keyword>